<evidence type="ECO:0000313" key="1">
    <source>
        <dbReference type="EMBL" id="ABQ52012.1"/>
    </source>
</evidence>
<dbReference type="GeneID" id="5184119"/>
<gene>
    <name evidence="1" type="primary">lef-6</name>
    <name evidence="1" type="ORF">SlGVgp069</name>
</gene>
<proteinExistence type="predicted"/>
<dbReference type="KEGG" id="vg:5184119"/>
<dbReference type="OrthoDB" id="22297at10239"/>
<dbReference type="EMBL" id="DQ288858">
    <property type="protein sequence ID" value="ABQ52012.1"/>
    <property type="molecule type" value="Genomic_DNA"/>
</dbReference>
<protein>
    <submittedName>
        <fullName evidence="1">Lef-6</fullName>
    </submittedName>
</protein>
<dbReference type="RefSeq" id="YP_001257020.1">
    <property type="nucleotide sequence ID" value="NC_009503.1"/>
</dbReference>
<dbReference type="Proteomes" id="UP000202782">
    <property type="component" value="Segment"/>
</dbReference>
<sequence>MLTTKVYLLTKKAYPLWLTKELVLYCGGQQLHDRIDWKRSSRKCLYVKGGDLYVKKLCKLKFYFPNGELFCAKTEKDYMIILQAPEIDPANIIWFDDIF</sequence>
<organism evidence="1 2">
    <name type="scientific">Spodoptera litura granulovirus</name>
    <dbReference type="NCBI Taxonomy" id="359919"/>
    <lineage>
        <taxon>Viruses</taxon>
        <taxon>Viruses incertae sedis</taxon>
        <taxon>Naldaviricetes</taxon>
        <taxon>Lefavirales</taxon>
        <taxon>Baculoviridae</taxon>
        <taxon>Betabaculovirus</taxon>
        <taxon>Betabaculovirus spliturae</taxon>
    </lineage>
</organism>
<reference evidence="1 2" key="1">
    <citation type="journal article" date="2008" name="J. Microbiol.">
        <title>Molecular and phylogenetic characterization of Spodoptera litura granulovirus.</title>
        <authorList>
            <person name="Wang Y."/>
            <person name="Choi J.Y."/>
            <person name="Roh J.Y."/>
            <person name="Woo S.D."/>
            <person name="Jin B.R."/>
            <person name="Je Y.H."/>
        </authorList>
    </citation>
    <scope>NUCLEOTIDE SEQUENCE [LARGE SCALE GENOMIC DNA]</scope>
    <source>
        <strain evidence="1">SlGV-K1</strain>
    </source>
</reference>
<accession>A5IZS1</accession>
<name>A5IZS1_9BBAC</name>
<keyword evidence="2" id="KW-1185">Reference proteome</keyword>
<evidence type="ECO:0000313" key="2">
    <source>
        <dbReference type="Proteomes" id="UP000202782"/>
    </source>
</evidence>